<dbReference type="PROSITE" id="PS51257">
    <property type="entry name" value="PROKAR_LIPOPROTEIN"/>
    <property type="match status" value="1"/>
</dbReference>
<feature type="coiled-coil region" evidence="5">
    <location>
        <begin position="458"/>
        <end position="485"/>
    </location>
</feature>
<dbReference type="GO" id="GO:0071944">
    <property type="term" value="C:cell periphery"/>
    <property type="evidence" value="ECO:0007669"/>
    <property type="project" value="UniProtKB-ARBA"/>
</dbReference>
<evidence type="ECO:0000256" key="1">
    <source>
        <dbReference type="ARBA" id="ARBA00004167"/>
    </source>
</evidence>
<evidence type="ECO:0000313" key="10">
    <source>
        <dbReference type="Proteomes" id="UP000014074"/>
    </source>
</evidence>
<dbReference type="GeneID" id="19327940"/>
<feature type="region of interest" description="Disordered" evidence="6">
    <location>
        <begin position="208"/>
        <end position="259"/>
    </location>
</feature>
<keyword evidence="2 7" id="KW-0812">Transmembrane</keyword>
<dbReference type="EMBL" id="KB933272">
    <property type="protein sequence ID" value="EON97240.1"/>
    <property type="molecule type" value="Genomic_DNA"/>
</dbReference>
<name>R8BD70_PHAM7</name>
<evidence type="ECO:0000256" key="8">
    <source>
        <dbReference type="SAM" id="SignalP"/>
    </source>
</evidence>
<dbReference type="GO" id="GO:0016020">
    <property type="term" value="C:membrane"/>
    <property type="evidence" value="ECO:0007669"/>
    <property type="project" value="UniProtKB-SubCell"/>
</dbReference>
<protein>
    <recommendedName>
        <fullName evidence="11">Mid2 domain-containing protein</fullName>
    </recommendedName>
</protein>
<dbReference type="HOGENOM" id="CLU_593370_0_0_1"/>
<keyword evidence="5" id="KW-0175">Coiled coil</keyword>
<feature type="signal peptide" evidence="8">
    <location>
        <begin position="1"/>
        <end position="26"/>
    </location>
</feature>
<dbReference type="PANTHER" id="PTHR15549:SF26">
    <property type="entry name" value="AXIAL BUDDING PATTERN PROTEIN 2-RELATED"/>
    <property type="match status" value="1"/>
</dbReference>
<dbReference type="OrthoDB" id="5240751at2759"/>
<evidence type="ECO:0000313" key="9">
    <source>
        <dbReference type="EMBL" id="EON97240.1"/>
    </source>
</evidence>
<feature type="transmembrane region" description="Helical" evidence="7">
    <location>
        <begin position="266"/>
        <end position="290"/>
    </location>
</feature>
<gene>
    <name evidence="9" type="ORF">UCRPA7_7202</name>
</gene>
<evidence type="ECO:0000256" key="7">
    <source>
        <dbReference type="SAM" id="Phobius"/>
    </source>
</evidence>
<dbReference type="eggNOG" id="ENOG502SZSI">
    <property type="taxonomic scope" value="Eukaryota"/>
</dbReference>
<evidence type="ECO:0000256" key="2">
    <source>
        <dbReference type="ARBA" id="ARBA00022692"/>
    </source>
</evidence>
<evidence type="ECO:0008006" key="11">
    <source>
        <dbReference type="Google" id="ProtNLM"/>
    </source>
</evidence>
<dbReference type="PANTHER" id="PTHR15549">
    <property type="entry name" value="PAIRED IMMUNOGLOBULIN-LIKE TYPE 2 RECEPTOR"/>
    <property type="match status" value="1"/>
</dbReference>
<dbReference type="KEGG" id="tmn:UCRPA7_7202"/>
<feature type="chain" id="PRO_5004462682" description="Mid2 domain-containing protein" evidence="8">
    <location>
        <begin position="27"/>
        <end position="485"/>
    </location>
</feature>
<dbReference type="Proteomes" id="UP000014074">
    <property type="component" value="Unassembled WGS sequence"/>
</dbReference>
<dbReference type="InterPro" id="IPR051694">
    <property type="entry name" value="Immunoregulatory_rcpt-like"/>
</dbReference>
<evidence type="ECO:0000256" key="5">
    <source>
        <dbReference type="SAM" id="Coils"/>
    </source>
</evidence>
<sequence>MRIHSTTRPWPAVVAAAACFVSRIVAANVDDPGQIARDNIIIQFDDSSFTTDSGSDAAVYSVDELDGPVPRTFYWTATKLAPVTDVWLIGEGADYIVHQSPEGKVGMPPATAAVNNVVAAGSKGAKRATSQVKMDVDAYQNNTGGSITIRDLIPIGTDTNGGFGKRLHFKVLWNSTGATYSRTFTVTNVTDLSQLKALQEEFNSNKPYLPEEIPSVTSGTQTTSVSEPTASTSVALTSTVSGPASTDSSASVSSDTKKSGGLSTGAIAGIAVACGVIGLVLLGAAIWYFCFRRRRGDGVSAAPYGSDRHHRTQELIAEKEANAGVTESSPHSPYSDDSQQQQHPAGMNGMNGSMSLQQPLPNGRDSAHFAGAAAPIMAPSPHPHSIGDRSYTPYSDHRGSGVVGTPETQQSQPVHYEQQSERGAPSPQPASQPAAARSVSPQQPITGRYAHLVEEGMTEDEIRRLEEEERQLDAAIADREAGRGR</sequence>
<keyword evidence="4 7" id="KW-0472">Membrane</keyword>
<dbReference type="AlphaFoldDB" id="R8BD70"/>
<keyword evidence="10" id="KW-1185">Reference proteome</keyword>
<accession>R8BD70</accession>
<evidence type="ECO:0000256" key="3">
    <source>
        <dbReference type="ARBA" id="ARBA00022989"/>
    </source>
</evidence>
<evidence type="ECO:0000256" key="6">
    <source>
        <dbReference type="SAM" id="MobiDB-lite"/>
    </source>
</evidence>
<comment type="subcellular location">
    <subcellularLocation>
        <location evidence="1">Membrane</location>
        <topology evidence="1">Single-pass membrane protein</topology>
    </subcellularLocation>
</comment>
<feature type="compositionally biased region" description="Low complexity" evidence="6">
    <location>
        <begin position="429"/>
        <end position="444"/>
    </location>
</feature>
<dbReference type="RefSeq" id="XP_007917927.1">
    <property type="nucleotide sequence ID" value="XM_007919736.1"/>
</dbReference>
<feature type="compositionally biased region" description="Polar residues" evidence="6">
    <location>
        <begin position="350"/>
        <end position="360"/>
    </location>
</feature>
<proteinExistence type="predicted"/>
<reference evidence="10" key="1">
    <citation type="journal article" date="2013" name="Genome Announc.">
        <title>Draft genome sequence of the ascomycete Phaeoacremonium aleophilum strain UCR-PA7, a causal agent of the esca disease complex in grapevines.</title>
        <authorList>
            <person name="Blanco-Ulate B."/>
            <person name="Rolshausen P."/>
            <person name="Cantu D."/>
        </authorList>
    </citation>
    <scope>NUCLEOTIDE SEQUENCE [LARGE SCALE GENOMIC DNA]</scope>
    <source>
        <strain evidence="10">UCR-PA7</strain>
    </source>
</reference>
<feature type="compositionally biased region" description="Low complexity" evidence="6">
    <location>
        <begin position="215"/>
        <end position="254"/>
    </location>
</feature>
<keyword evidence="8" id="KW-0732">Signal</keyword>
<feature type="region of interest" description="Disordered" evidence="6">
    <location>
        <begin position="322"/>
        <end position="447"/>
    </location>
</feature>
<keyword evidence="3 7" id="KW-1133">Transmembrane helix</keyword>
<feature type="compositionally biased region" description="Polar residues" evidence="6">
    <location>
        <begin position="325"/>
        <end position="343"/>
    </location>
</feature>
<evidence type="ECO:0000256" key="4">
    <source>
        <dbReference type="ARBA" id="ARBA00023136"/>
    </source>
</evidence>
<organism evidence="9 10">
    <name type="scientific">Phaeoacremonium minimum (strain UCR-PA7)</name>
    <name type="common">Esca disease fungus</name>
    <name type="synonym">Togninia minima</name>
    <dbReference type="NCBI Taxonomy" id="1286976"/>
    <lineage>
        <taxon>Eukaryota</taxon>
        <taxon>Fungi</taxon>
        <taxon>Dikarya</taxon>
        <taxon>Ascomycota</taxon>
        <taxon>Pezizomycotina</taxon>
        <taxon>Sordariomycetes</taxon>
        <taxon>Sordariomycetidae</taxon>
        <taxon>Togniniales</taxon>
        <taxon>Togniniaceae</taxon>
        <taxon>Phaeoacremonium</taxon>
    </lineage>
</organism>